<dbReference type="EMBL" id="VDFU01000026">
    <property type="protein sequence ID" value="TNC47394.1"/>
    <property type="molecule type" value="Genomic_DNA"/>
</dbReference>
<dbReference type="RefSeq" id="WP_139078195.1">
    <property type="nucleotide sequence ID" value="NZ_VDFU01000026.1"/>
</dbReference>
<accession>A0A5C4MR37</accession>
<dbReference type="AlphaFoldDB" id="A0A5C4MR37"/>
<evidence type="ECO:0000256" key="8">
    <source>
        <dbReference type="SAM" id="Phobius"/>
    </source>
</evidence>
<keyword evidence="3" id="KW-0813">Transport</keyword>
<evidence type="ECO:0000313" key="9">
    <source>
        <dbReference type="EMBL" id="TNC47394.1"/>
    </source>
</evidence>
<feature type="transmembrane region" description="Helical" evidence="8">
    <location>
        <begin position="106"/>
        <end position="124"/>
    </location>
</feature>
<sequence>MTEVASHIVWRRGRWSLRLARRGVMASAGLALALVALMGASLCLGDYSLNLGQVWQAVFGDGDGAFVVTTLRAPRILTGAFAGACFGLSGAMLQSLARNPLASPDLLGFTQGAGLGAVATIVLVGSGDWVTAGAVGGGLLAAALVGLLSWRGGFRIWRVVLVGIGVGFTFWAGIDLLMTRGDIFEAAAATQWLTGSLNSRLWSHVAVSGIGLAVLGPVALGLGRSLDHLGLGEDTAAGLGVRVGAVRIATAITAVLLAAVAVSACGPVAFVALVAGPLGRRIAGGPGPALGPAALIGAALLVAADLSGRTVVAPMQLPAGLFTALLGAPYLLWLLAIQIRKGTL</sequence>
<dbReference type="SUPFAM" id="SSF81345">
    <property type="entry name" value="ABC transporter involved in vitamin B12 uptake, BtuC"/>
    <property type="match status" value="1"/>
</dbReference>
<keyword evidence="4" id="KW-1003">Cell membrane</keyword>
<protein>
    <submittedName>
        <fullName evidence="9">Iron ABC transporter permease</fullName>
    </submittedName>
</protein>
<dbReference type="PANTHER" id="PTHR30472">
    <property type="entry name" value="FERRIC ENTEROBACTIN TRANSPORT SYSTEM PERMEASE PROTEIN"/>
    <property type="match status" value="1"/>
</dbReference>
<evidence type="ECO:0000256" key="7">
    <source>
        <dbReference type="ARBA" id="ARBA00023136"/>
    </source>
</evidence>
<feature type="transmembrane region" description="Helical" evidence="8">
    <location>
        <begin position="76"/>
        <end position="94"/>
    </location>
</feature>
<dbReference type="OrthoDB" id="9811975at2"/>
<comment type="caution">
    <text evidence="9">The sequence shown here is derived from an EMBL/GenBank/DDBJ whole genome shotgun (WGS) entry which is preliminary data.</text>
</comment>
<keyword evidence="6 8" id="KW-1133">Transmembrane helix</keyword>
<evidence type="ECO:0000256" key="6">
    <source>
        <dbReference type="ARBA" id="ARBA00022989"/>
    </source>
</evidence>
<proteinExistence type="inferred from homology"/>
<feature type="transmembrane region" description="Helical" evidence="8">
    <location>
        <begin position="319"/>
        <end position="339"/>
    </location>
</feature>
<organism evidence="9 10">
    <name type="scientific">Rubellimicrobium rubrum</name>
    <dbReference type="NCBI Taxonomy" id="2585369"/>
    <lineage>
        <taxon>Bacteria</taxon>
        <taxon>Pseudomonadati</taxon>
        <taxon>Pseudomonadota</taxon>
        <taxon>Alphaproteobacteria</taxon>
        <taxon>Rhodobacterales</taxon>
        <taxon>Roseobacteraceae</taxon>
        <taxon>Rubellimicrobium</taxon>
    </lineage>
</organism>
<dbReference type="GO" id="GO:0022857">
    <property type="term" value="F:transmembrane transporter activity"/>
    <property type="evidence" value="ECO:0007669"/>
    <property type="project" value="InterPro"/>
</dbReference>
<dbReference type="Proteomes" id="UP000305887">
    <property type="component" value="Unassembled WGS sequence"/>
</dbReference>
<dbReference type="InterPro" id="IPR037294">
    <property type="entry name" value="ABC_BtuC-like"/>
</dbReference>
<comment type="similarity">
    <text evidence="2">Belongs to the binding-protein-dependent transport system permease family. FecCD subfamily.</text>
</comment>
<feature type="transmembrane region" description="Helical" evidence="8">
    <location>
        <begin position="289"/>
        <end position="307"/>
    </location>
</feature>
<gene>
    <name evidence="9" type="ORF">FHG66_16730</name>
</gene>
<feature type="transmembrane region" description="Helical" evidence="8">
    <location>
        <begin position="201"/>
        <end position="223"/>
    </location>
</feature>
<keyword evidence="7 8" id="KW-0472">Membrane</keyword>
<keyword evidence="10" id="KW-1185">Reference proteome</keyword>
<evidence type="ECO:0000256" key="2">
    <source>
        <dbReference type="ARBA" id="ARBA00007935"/>
    </source>
</evidence>
<feature type="transmembrane region" description="Helical" evidence="8">
    <location>
        <begin position="156"/>
        <end position="174"/>
    </location>
</feature>
<dbReference type="Pfam" id="PF01032">
    <property type="entry name" value="FecCD"/>
    <property type="match status" value="1"/>
</dbReference>
<evidence type="ECO:0000313" key="10">
    <source>
        <dbReference type="Proteomes" id="UP000305887"/>
    </source>
</evidence>
<dbReference type="Gene3D" id="1.10.3470.10">
    <property type="entry name" value="ABC transporter involved in vitamin B12 uptake, BtuC"/>
    <property type="match status" value="1"/>
</dbReference>
<keyword evidence="5 8" id="KW-0812">Transmembrane</keyword>
<reference evidence="9 10" key="1">
    <citation type="submission" date="2019-06" db="EMBL/GenBank/DDBJ databases">
        <title>YIM 131921 draft genome.</title>
        <authorList>
            <person name="Jiang L."/>
        </authorList>
    </citation>
    <scope>NUCLEOTIDE SEQUENCE [LARGE SCALE GENOMIC DNA]</scope>
    <source>
        <strain evidence="9 10">YIM 131921</strain>
    </source>
</reference>
<feature type="transmembrane region" description="Helical" evidence="8">
    <location>
        <begin position="130"/>
        <end position="149"/>
    </location>
</feature>
<evidence type="ECO:0000256" key="1">
    <source>
        <dbReference type="ARBA" id="ARBA00004651"/>
    </source>
</evidence>
<dbReference type="GO" id="GO:0033214">
    <property type="term" value="P:siderophore-iron import into cell"/>
    <property type="evidence" value="ECO:0007669"/>
    <property type="project" value="TreeGrafter"/>
</dbReference>
<comment type="subcellular location">
    <subcellularLocation>
        <location evidence="1">Cell membrane</location>
        <topology evidence="1">Multi-pass membrane protein</topology>
    </subcellularLocation>
</comment>
<dbReference type="InterPro" id="IPR000522">
    <property type="entry name" value="ABC_transptr_permease_BtuC"/>
</dbReference>
<dbReference type="PANTHER" id="PTHR30472:SF24">
    <property type="entry name" value="FERRIC ENTEROBACTIN TRANSPORT SYSTEM PERMEASE PROTEIN FEPG"/>
    <property type="match status" value="1"/>
</dbReference>
<feature type="transmembrane region" description="Helical" evidence="8">
    <location>
        <begin position="244"/>
        <end position="277"/>
    </location>
</feature>
<dbReference type="CDD" id="cd06550">
    <property type="entry name" value="TM_ABC_iron-siderophores_like"/>
    <property type="match status" value="1"/>
</dbReference>
<dbReference type="GO" id="GO:0005886">
    <property type="term" value="C:plasma membrane"/>
    <property type="evidence" value="ECO:0007669"/>
    <property type="project" value="UniProtKB-SubCell"/>
</dbReference>
<evidence type="ECO:0000256" key="3">
    <source>
        <dbReference type="ARBA" id="ARBA00022448"/>
    </source>
</evidence>
<evidence type="ECO:0000256" key="4">
    <source>
        <dbReference type="ARBA" id="ARBA00022475"/>
    </source>
</evidence>
<evidence type="ECO:0000256" key="5">
    <source>
        <dbReference type="ARBA" id="ARBA00022692"/>
    </source>
</evidence>
<name>A0A5C4MR37_9RHOB</name>